<dbReference type="Proteomes" id="UP000887566">
    <property type="component" value="Unplaced"/>
</dbReference>
<proteinExistence type="predicted"/>
<reference evidence="2" key="1">
    <citation type="submission" date="2022-11" db="UniProtKB">
        <authorList>
            <consortium name="WormBaseParasite"/>
        </authorList>
    </citation>
    <scope>IDENTIFICATION</scope>
</reference>
<evidence type="ECO:0000313" key="1">
    <source>
        <dbReference type="Proteomes" id="UP000887566"/>
    </source>
</evidence>
<accession>A0A914WYY6</accession>
<keyword evidence="1" id="KW-1185">Reference proteome</keyword>
<protein>
    <submittedName>
        <fullName evidence="2">Uncharacterized protein</fullName>
    </submittedName>
</protein>
<dbReference type="AlphaFoldDB" id="A0A914WYY6"/>
<organism evidence="1 2">
    <name type="scientific">Plectus sambesii</name>
    <dbReference type="NCBI Taxonomy" id="2011161"/>
    <lineage>
        <taxon>Eukaryota</taxon>
        <taxon>Metazoa</taxon>
        <taxon>Ecdysozoa</taxon>
        <taxon>Nematoda</taxon>
        <taxon>Chromadorea</taxon>
        <taxon>Plectida</taxon>
        <taxon>Plectina</taxon>
        <taxon>Plectoidea</taxon>
        <taxon>Plectidae</taxon>
        <taxon>Plectus</taxon>
    </lineage>
</organism>
<dbReference type="WBParaSite" id="PSAMB.scaffold596size46246.g7173.t1">
    <property type="protein sequence ID" value="PSAMB.scaffold596size46246.g7173.t1"/>
    <property type="gene ID" value="PSAMB.scaffold596size46246.g7173"/>
</dbReference>
<evidence type="ECO:0000313" key="2">
    <source>
        <dbReference type="WBParaSite" id="PSAMB.scaffold596size46246.g7173.t1"/>
    </source>
</evidence>
<sequence>MKCGAECLLATSQPHDVEAESTEIAAGFAAVGTGPDRLSGSSILPPPSLISGHPFVVLHMQSDRVTWGRKCLCVGGDDGARLRIRVRVDPMTRQSTSRFVRRSRQRANTQSDIERMMHDNTLGRTAFGGADGVDSSSRLLGWRLRPSDGSGRSFLPSFAVRARP</sequence>
<name>A0A914WYY6_9BILA</name>